<keyword evidence="3 5" id="KW-0698">rRNA processing</keyword>
<dbReference type="EMBL" id="BPRA01000001">
    <property type="protein sequence ID" value="GJE53857.1"/>
    <property type="molecule type" value="Genomic_DNA"/>
</dbReference>
<dbReference type="InterPro" id="IPR009000">
    <property type="entry name" value="Transl_B-barrel_sf"/>
</dbReference>
<comment type="caution">
    <text evidence="8">The sequence shown here is derived from an EMBL/GenBank/DDBJ whole genome shotgun (WGS) entry which is preliminary data.</text>
</comment>
<dbReference type="InterPro" id="IPR056792">
    <property type="entry name" value="PRC_RimM"/>
</dbReference>
<evidence type="ECO:0000259" key="7">
    <source>
        <dbReference type="Pfam" id="PF24986"/>
    </source>
</evidence>
<comment type="function">
    <text evidence="5">An accessory protein needed during the final step in the assembly of 30S ribosomal subunit, possibly for assembly of the head region. Essential for efficient processing of 16S rRNA. May be needed both before and after RbfA during the maturation of 16S rRNA. It has affinity for free ribosomal 30S subunits but not for 70S ribosomes.</text>
</comment>
<keyword evidence="9" id="KW-1185">Reference proteome</keyword>
<comment type="domain">
    <text evidence="5">The PRC barrel domain binds ribosomal protein uS19.</text>
</comment>
<keyword evidence="2 5" id="KW-0690">Ribosome biogenesis</keyword>
<sequence>MARRPGSPSRAASEQRAVPKELVALGEFGRAQGLRGEIRLKSYTSDPLAIAGYGPLLAADGRTFVLTDAKPAPGSSPDLLVVRVQGVTDRTGAEALTRVVLYCSRDKLGTPEDEDEIFAADLVGLDAVDAAGTVIGTVLGVPNYGGGDLLEIRPALGGATALLPFTKAFVPTLDIPNRRIVIDPPEDLFALPGPKPADEPE</sequence>
<dbReference type="Gene3D" id="2.30.30.240">
    <property type="entry name" value="PRC-barrel domain"/>
    <property type="match status" value="1"/>
</dbReference>
<dbReference type="PANTHER" id="PTHR33692">
    <property type="entry name" value="RIBOSOME MATURATION FACTOR RIMM"/>
    <property type="match status" value="1"/>
</dbReference>
<dbReference type="PANTHER" id="PTHR33692:SF1">
    <property type="entry name" value="RIBOSOME MATURATION FACTOR RIMM"/>
    <property type="match status" value="1"/>
</dbReference>
<dbReference type="InterPro" id="IPR011033">
    <property type="entry name" value="PRC_barrel-like_sf"/>
</dbReference>
<gene>
    <name evidence="5 8" type="primary">rimM</name>
    <name evidence="8" type="ORF">EKPJFOCH_0325</name>
</gene>
<name>A0ABQ4TIH4_9HYPH</name>
<feature type="domain" description="RimM N-terminal" evidence="6">
    <location>
        <begin position="25"/>
        <end position="106"/>
    </location>
</feature>
<dbReference type="Pfam" id="PF24986">
    <property type="entry name" value="PRC_RimM"/>
    <property type="match status" value="1"/>
</dbReference>
<comment type="subcellular location">
    <subcellularLocation>
        <location evidence="5">Cytoplasm</location>
    </subcellularLocation>
</comment>
<comment type="subunit">
    <text evidence="5">Binds ribosomal protein uS19.</text>
</comment>
<dbReference type="InterPro" id="IPR002676">
    <property type="entry name" value="RimM_N"/>
</dbReference>
<dbReference type="Gene3D" id="2.40.30.60">
    <property type="entry name" value="RimM"/>
    <property type="match status" value="1"/>
</dbReference>
<organism evidence="8 9">
    <name type="scientific">Methylobacterium thuringiense</name>
    <dbReference type="NCBI Taxonomy" id="1003091"/>
    <lineage>
        <taxon>Bacteria</taxon>
        <taxon>Pseudomonadati</taxon>
        <taxon>Pseudomonadota</taxon>
        <taxon>Alphaproteobacteria</taxon>
        <taxon>Hyphomicrobiales</taxon>
        <taxon>Methylobacteriaceae</taxon>
        <taxon>Methylobacterium</taxon>
    </lineage>
</organism>
<dbReference type="SUPFAM" id="SSF50447">
    <property type="entry name" value="Translation proteins"/>
    <property type="match status" value="1"/>
</dbReference>
<evidence type="ECO:0000256" key="5">
    <source>
        <dbReference type="HAMAP-Rule" id="MF_00014"/>
    </source>
</evidence>
<dbReference type="SUPFAM" id="SSF50346">
    <property type="entry name" value="PRC-barrel domain"/>
    <property type="match status" value="1"/>
</dbReference>
<proteinExistence type="inferred from homology"/>
<evidence type="ECO:0000256" key="2">
    <source>
        <dbReference type="ARBA" id="ARBA00022517"/>
    </source>
</evidence>
<keyword evidence="4 5" id="KW-0143">Chaperone</keyword>
<evidence type="ECO:0000256" key="3">
    <source>
        <dbReference type="ARBA" id="ARBA00022552"/>
    </source>
</evidence>
<protein>
    <recommendedName>
        <fullName evidence="5">Ribosome maturation factor RimM</fullName>
    </recommendedName>
</protein>
<dbReference type="InterPro" id="IPR011961">
    <property type="entry name" value="RimM"/>
</dbReference>
<evidence type="ECO:0000256" key="4">
    <source>
        <dbReference type="ARBA" id="ARBA00023186"/>
    </source>
</evidence>
<evidence type="ECO:0000256" key="1">
    <source>
        <dbReference type="ARBA" id="ARBA00022490"/>
    </source>
</evidence>
<evidence type="ECO:0000313" key="9">
    <source>
        <dbReference type="Proteomes" id="UP001055101"/>
    </source>
</evidence>
<accession>A0ABQ4TIH4</accession>
<dbReference type="HAMAP" id="MF_00014">
    <property type="entry name" value="Ribosome_mat_RimM"/>
    <property type="match status" value="1"/>
</dbReference>
<dbReference type="NCBIfam" id="TIGR02273">
    <property type="entry name" value="16S_RimM"/>
    <property type="match status" value="1"/>
</dbReference>
<reference evidence="8" key="1">
    <citation type="journal article" date="2021" name="Front. Microbiol.">
        <title>Comprehensive Comparative Genomics and Phenotyping of Methylobacterium Species.</title>
        <authorList>
            <person name="Alessa O."/>
            <person name="Ogura Y."/>
            <person name="Fujitani Y."/>
            <person name="Takami H."/>
            <person name="Hayashi T."/>
            <person name="Sahin N."/>
            <person name="Tani A."/>
        </authorList>
    </citation>
    <scope>NUCLEOTIDE SEQUENCE</scope>
    <source>
        <strain evidence="8">DSM 23674</strain>
    </source>
</reference>
<reference evidence="8" key="2">
    <citation type="submission" date="2021-08" db="EMBL/GenBank/DDBJ databases">
        <authorList>
            <person name="Tani A."/>
            <person name="Ola A."/>
            <person name="Ogura Y."/>
            <person name="Katsura K."/>
            <person name="Hayashi T."/>
        </authorList>
    </citation>
    <scope>NUCLEOTIDE SEQUENCE</scope>
    <source>
        <strain evidence="8">DSM 23674</strain>
    </source>
</reference>
<dbReference type="Pfam" id="PF01782">
    <property type="entry name" value="RimM"/>
    <property type="match status" value="1"/>
</dbReference>
<dbReference type="Proteomes" id="UP001055101">
    <property type="component" value="Unassembled WGS sequence"/>
</dbReference>
<dbReference type="InterPro" id="IPR036976">
    <property type="entry name" value="RimM_N_sf"/>
</dbReference>
<dbReference type="RefSeq" id="WP_373322217.1">
    <property type="nucleotide sequence ID" value="NZ_BPRA01000001.1"/>
</dbReference>
<keyword evidence="1 5" id="KW-0963">Cytoplasm</keyword>
<evidence type="ECO:0000313" key="8">
    <source>
        <dbReference type="EMBL" id="GJE53857.1"/>
    </source>
</evidence>
<comment type="similarity">
    <text evidence="5">Belongs to the RimM family.</text>
</comment>
<evidence type="ECO:0000259" key="6">
    <source>
        <dbReference type="Pfam" id="PF01782"/>
    </source>
</evidence>
<feature type="domain" description="Ribosome maturation factor RimM PRC barrel" evidence="7">
    <location>
        <begin position="121"/>
        <end position="188"/>
    </location>
</feature>